<dbReference type="EMBL" id="VYUT01000002">
    <property type="protein sequence ID" value="KAA9208057.1"/>
    <property type="molecule type" value="Genomic_DNA"/>
</dbReference>
<dbReference type="InterPro" id="IPR011664">
    <property type="entry name" value="Abi_system_AbiD/AbiF-like"/>
</dbReference>
<reference evidence="1 2" key="1">
    <citation type="submission" date="2019-09" db="EMBL/GenBank/DDBJ databases">
        <title>Vancomyinc resistant enterococci isolated from farm animals in Switzerland.</title>
        <authorList>
            <person name="Stevens M.J.A."/>
            <person name="Stephan R."/>
            <person name="Morach M."/>
            <person name="Nuesch-Inderbinen M."/>
        </authorList>
    </citation>
    <scope>NUCLEOTIDE SEQUENCE [LARGE SCALE GENOMIC DNA]</scope>
    <source>
        <strain evidence="1 2">GH27</strain>
    </source>
</reference>
<evidence type="ECO:0000313" key="1">
    <source>
        <dbReference type="EMBL" id="KAA9208057.1"/>
    </source>
</evidence>
<organism evidence="1 2">
    <name type="scientific">Enterococcus durans</name>
    <dbReference type="NCBI Taxonomy" id="53345"/>
    <lineage>
        <taxon>Bacteria</taxon>
        <taxon>Bacillati</taxon>
        <taxon>Bacillota</taxon>
        <taxon>Bacilli</taxon>
        <taxon>Lactobacillales</taxon>
        <taxon>Enterococcaceae</taxon>
        <taxon>Enterococcus</taxon>
    </lineage>
</organism>
<evidence type="ECO:0000313" key="2">
    <source>
        <dbReference type="Proteomes" id="UP000326078"/>
    </source>
</evidence>
<dbReference type="Proteomes" id="UP000326078">
    <property type="component" value="Unassembled WGS sequence"/>
</dbReference>
<comment type="caution">
    <text evidence="1">The sequence shown here is derived from an EMBL/GenBank/DDBJ whole genome shotgun (WGS) entry which is preliminary data.</text>
</comment>
<protein>
    <submittedName>
        <fullName evidence="1">Abi family protein</fullName>
    </submittedName>
</protein>
<dbReference type="AlphaFoldDB" id="A0A5N0YYV2"/>
<accession>A0A5N0YYV2</accession>
<dbReference type="Pfam" id="PF07751">
    <property type="entry name" value="Abi_2"/>
    <property type="match status" value="1"/>
</dbReference>
<name>A0A5N0YYV2_9ENTE</name>
<dbReference type="RefSeq" id="WP_104660232.1">
    <property type="nucleotide sequence ID" value="NZ_PTWL01000010.1"/>
</dbReference>
<proteinExistence type="predicted"/>
<sequence>MDENAKRELNTIKETLEIDMKEEAIKRHPKASFEDLISELSMKGIKFNVMSENDAKDILNDLNYYYKLSVYRRNFKRDLTGKYVNLEFSYLADLASVDMQLRYLLLTATLDIEHAMKTFLITHITENEEVDGYAIVDRFFHSTIGTEYVLNKKTILEKVKHKSHYQRKLYEAHKDAPSAWVLVEIMSFGEFIRFFEFYFKKYPTPKFDLSIMSGLLNAVKRIRNCCAHNNAFLFYMSKNELRHPNSYVVAYAEEAKIGKAFYSCAKVHDIIAVLYTHNFFVKGIGSRKYRHKELSDLTDRSSERFKCLDKDNDIVYFFGILKKLLNSYHV</sequence>
<gene>
    <name evidence="1" type="ORF">F6X95_01970</name>
</gene>